<keyword evidence="3" id="KW-1185">Reference proteome</keyword>
<organism evidence="2 3">
    <name type="scientific">candidate division MSBL1 archaeon SCGC-AAA382A13</name>
    <dbReference type="NCBI Taxonomy" id="1698279"/>
    <lineage>
        <taxon>Archaea</taxon>
        <taxon>Methanobacteriati</taxon>
        <taxon>Methanobacteriota</taxon>
        <taxon>candidate division MSBL1</taxon>
    </lineage>
</organism>
<evidence type="ECO:0000313" key="3">
    <source>
        <dbReference type="Proteomes" id="UP000070311"/>
    </source>
</evidence>
<gene>
    <name evidence="2" type="ORF">AKJ50_02015</name>
</gene>
<evidence type="ECO:0000256" key="1">
    <source>
        <dbReference type="SAM" id="MobiDB-lite"/>
    </source>
</evidence>
<protein>
    <submittedName>
        <fullName evidence="2">Uncharacterized protein</fullName>
    </submittedName>
</protein>
<reference evidence="2 3" key="1">
    <citation type="journal article" date="2016" name="Sci. Rep.">
        <title>Metabolic traits of an uncultured archaeal lineage -MSBL1- from brine pools of the Red Sea.</title>
        <authorList>
            <person name="Mwirichia R."/>
            <person name="Alam I."/>
            <person name="Rashid M."/>
            <person name="Vinu M."/>
            <person name="Ba-Alawi W."/>
            <person name="Anthony Kamau A."/>
            <person name="Kamanda Ngugi D."/>
            <person name="Goker M."/>
            <person name="Klenk H.P."/>
            <person name="Bajic V."/>
            <person name="Stingl U."/>
        </authorList>
    </citation>
    <scope>NUCLEOTIDE SEQUENCE [LARGE SCALE GENOMIC DNA]</scope>
    <source>
        <strain evidence="2">SCGC-AAA382A13</strain>
    </source>
</reference>
<proteinExistence type="predicted"/>
<dbReference type="Proteomes" id="UP000070311">
    <property type="component" value="Unassembled WGS sequence"/>
</dbReference>
<comment type="caution">
    <text evidence="2">The sequence shown here is derived from an EMBL/GenBank/DDBJ whole genome shotgun (WGS) entry which is preliminary data.</text>
</comment>
<feature type="region of interest" description="Disordered" evidence="1">
    <location>
        <begin position="194"/>
        <end position="234"/>
    </location>
</feature>
<dbReference type="EMBL" id="LHYD01000043">
    <property type="protein sequence ID" value="KXB04791.1"/>
    <property type="molecule type" value="Genomic_DNA"/>
</dbReference>
<dbReference type="AlphaFoldDB" id="A0A133VED7"/>
<accession>A0A133VED7</accession>
<name>A0A133VED7_9EURY</name>
<sequence>MRRLQKKLKEENSDLIESFINLQDNADDYEIWVPYFYHGIVGFIDLVVEGGSEISLFKFTRNTKKIEKVVKSLKLEKSVYPKSRNVTSKKNIQSYLVIEDGRKNRKSILSQEELLRKQPFEILFLDKGRNRIESIFELRDSLPRLFQTRNIRLNDEALEELITNPNHLRVERAILNLEDPPDEITGELVKKTERYIKRNDEPPENTESLTNSNKHRTESYGTRTNSDIKKAKQS</sequence>
<evidence type="ECO:0000313" key="2">
    <source>
        <dbReference type="EMBL" id="KXB04791.1"/>
    </source>
</evidence>